<dbReference type="Pfam" id="PF13460">
    <property type="entry name" value="NAD_binding_10"/>
    <property type="match status" value="1"/>
</dbReference>
<comment type="similarity">
    <text evidence="1">Belongs to the avfA family.</text>
</comment>
<proteinExistence type="inferred from homology"/>
<evidence type="ECO:0000259" key="2">
    <source>
        <dbReference type="Pfam" id="PF13460"/>
    </source>
</evidence>
<accession>A0A9P7AWC9</accession>
<comment type="caution">
    <text evidence="3">The sequence shown here is derived from an EMBL/GenBank/DDBJ whole genome shotgun (WGS) entry which is preliminary data.</text>
</comment>
<dbReference type="GO" id="GO:0042602">
    <property type="term" value="F:riboflavin reductase (NADPH) activity"/>
    <property type="evidence" value="ECO:0007669"/>
    <property type="project" value="TreeGrafter"/>
</dbReference>
<dbReference type="InterPro" id="IPR051606">
    <property type="entry name" value="Polyketide_Oxido-like"/>
</dbReference>
<dbReference type="Gene3D" id="3.40.50.720">
    <property type="entry name" value="NAD(P)-binding Rossmann-like Domain"/>
    <property type="match status" value="1"/>
</dbReference>
<dbReference type="InterPro" id="IPR016040">
    <property type="entry name" value="NAD(P)-bd_dom"/>
</dbReference>
<keyword evidence="4" id="KW-1185">Reference proteome</keyword>
<dbReference type="AlphaFoldDB" id="A0A9P7AWC9"/>
<name>A0A9P7AWC9_9HELO</name>
<feature type="domain" description="NAD(P)-binding" evidence="2">
    <location>
        <begin position="7"/>
        <end position="202"/>
    </location>
</feature>
<evidence type="ECO:0000256" key="1">
    <source>
        <dbReference type="ARBA" id="ARBA00038376"/>
    </source>
</evidence>
<organism evidence="3 4">
    <name type="scientific">Hyphodiscus hymeniophilus</name>
    <dbReference type="NCBI Taxonomy" id="353542"/>
    <lineage>
        <taxon>Eukaryota</taxon>
        <taxon>Fungi</taxon>
        <taxon>Dikarya</taxon>
        <taxon>Ascomycota</taxon>
        <taxon>Pezizomycotina</taxon>
        <taxon>Leotiomycetes</taxon>
        <taxon>Helotiales</taxon>
        <taxon>Hyphodiscaceae</taxon>
        <taxon>Hyphodiscus</taxon>
    </lineage>
</organism>
<sequence length="216" mass="23222">MRLLILGGSGQTGKLVIKKALSRGHILTALVRSPTSISELQSPSLQIIQGSPQQKDDLARAFTTSTPDVIIVTLGSNEEGFMTSVHRNLIELVTGNGSEGTTKIVTMQAFGAGSSNENVFWPIRMVLNYTSTAVGQRDHNMVEEVMRKSGLKWTLPRPVMLSTGEQKEVKDCGDAGEAKGTGLIPSVSRQSVAAFLLDIAEDESGRWIGRTPVISN</sequence>
<dbReference type="OrthoDB" id="419598at2759"/>
<protein>
    <recommendedName>
        <fullName evidence="2">NAD(P)-binding domain-containing protein</fullName>
    </recommendedName>
</protein>
<dbReference type="EMBL" id="VNKQ01000011">
    <property type="protein sequence ID" value="KAG0648015.1"/>
    <property type="molecule type" value="Genomic_DNA"/>
</dbReference>
<evidence type="ECO:0000313" key="4">
    <source>
        <dbReference type="Proteomes" id="UP000785200"/>
    </source>
</evidence>
<gene>
    <name evidence="3" type="ORF">D0Z07_5965</name>
</gene>
<dbReference type="Proteomes" id="UP000785200">
    <property type="component" value="Unassembled WGS sequence"/>
</dbReference>
<dbReference type="SUPFAM" id="SSF51735">
    <property type="entry name" value="NAD(P)-binding Rossmann-fold domains"/>
    <property type="match status" value="1"/>
</dbReference>
<dbReference type="InterPro" id="IPR036291">
    <property type="entry name" value="NAD(P)-bd_dom_sf"/>
</dbReference>
<evidence type="ECO:0000313" key="3">
    <source>
        <dbReference type="EMBL" id="KAG0648015.1"/>
    </source>
</evidence>
<dbReference type="PANTHER" id="PTHR43355:SF2">
    <property type="entry name" value="FLAVIN REDUCTASE (NADPH)"/>
    <property type="match status" value="1"/>
</dbReference>
<reference evidence="3" key="1">
    <citation type="submission" date="2019-07" db="EMBL/GenBank/DDBJ databases">
        <title>Hyphodiscus hymeniophilus genome sequencing and assembly.</title>
        <authorList>
            <person name="Kramer G."/>
            <person name="Nodwell J."/>
        </authorList>
    </citation>
    <scope>NUCLEOTIDE SEQUENCE</scope>
    <source>
        <strain evidence="3">ATCC 34498</strain>
    </source>
</reference>
<dbReference type="PANTHER" id="PTHR43355">
    <property type="entry name" value="FLAVIN REDUCTASE (NADPH)"/>
    <property type="match status" value="1"/>
</dbReference>
<dbReference type="GO" id="GO:0004074">
    <property type="term" value="F:biliverdin reductase [NAD(P)H] activity"/>
    <property type="evidence" value="ECO:0007669"/>
    <property type="project" value="TreeGrafter"/>
</dbReference>